<protein>
    <submittedName>
        <fullName evidence="2">Uncharacterized protein</fullName>
    </submittedName>
</protein>
<organism evidence="2 3">
    <name type="scientific">Mycobacterium aquaticum</name>
    <dbReference type="NCBI Taxonomy" id="1927124"/>
    <lineage>
        <taxon>Bacteria</taxon>
        <taxon>Bacillati</taxon>
        <taxon>Actinomycetota</taxon>
        <taxon>Actinomycetes</taxon>
        <taxon>Mycobacteriales</taxon>
        <taxon>Mycobacteriaceae</taxon>
        <taxon>Mycobacterium</taxon>
    </lineage>
</organism>
<evidence type="ECO:0000256" key="1">
    <source>
        <dbReference type="SAM" id="MobiDB-lite"/>
    </source>
</evidence>
<dbReference type="Proteomes" id="UP000192448">
    <property type="component" value="Unassembled WGS sequence"/>
</dbReference>
<dbReference type="STRING" id="1927124.BST13_05700"/>
<sequence length="393" mass="42540">MTTREYAKNLFSQWSDEDFCDQPIFDKLFFQVLNGQRAVNAAGIQPINFTRWRKAMRDGDRLPAVEDLQAALVRMERRGYVFTDEDAGEVLIRSRIRRDELDKQPTMFLAALRILAVIDSPKFAAVLATELNRMDVPDVKGDKDYAKRLRDSLNQTYVTARTHLKTLADGYPQPFPEPFEGVTPGPSHGPSTRPSPGGSAGPSPRPGETGPTPGPSPRPTQGPSGSGSGSGSLTSLGGYVGERARAAETADTEPNGPRNDPPIAAAPPDDTDDPEPPRRCKTHRALPADAEIPDCPHCGHFRKAHERWTERHRTAHAQAQSAAAHARAALIAEAIHACDLCDPDGYVHGSTHIVCNHNPAQADTNARGMAAVRAALTTRTTTTDPAEEAQADA</sequence>
<dbReference type="RefSeq" id="WP_083161543.1">
    <property type="nucleotide sequence ID" value="NZ_MVHF01000004.1"/>
</dbReference>
<feature type="region of interest" description="Disordered" evidence="1">
    <location>
        <begin position="168"/>
        <end position="291"/>
    </location>
</feature>
<proteinExistence type="predicted"/>
<reference evidence="2 3" key="1">
    <citation type="submission" date="2017-02" db="EMBL/GenBank/DDBJ databases">
        <title>The new phylogeny of genus Mycobacterium.</title>
        <authorList>
            <person name="Tortoli E."/>
            <person name="Trovato A."/>
            <person name="Cirillo D.M."/>
        </authorList>
    </citation>
    <scope>NUCLEOTIDE SEQUENCE [LARGE SCALE GENOMIC DNA]</scope>
    <source>
        <strain evidence="2 3">RW6</strain>
    </source>
</reference>
<evidence type="ECO:0000313" key="3">
    <source>
        <dbReference type="Proteomes" id="UP000192448"/>
    </source>
</evidence>
<dbReference type="EMBL" id="MVHF01000004">
    <property type="protein sequence ID" value="ORA38090.1"/>
    <property type="molecule type" value="Genomic_DNA"/>
</dbReference>
<keyword evidence="3" id="KW-1185">Reference proteome</keyword>
<comment type="caution">
    <text evidence="2">The sequence shown here is derived from an EMBL/GenBank/DDBJ whole genome shotgun (WGS) entry which is preliminary data.</text>
</comment>
<gene>
    <name evidence="2" type="ORF">BST13_05700</name>
</gene>
<dbReference type="AlphaFoldDB" id="A0A1X0B6Z4"/>
<feature type="compositionally biased region" description="Low complexity" evidence="1">
    <location>
        <begin position="183"/>
        <end position="197"/>
    </location>
</feature>
<accession>A0A1X0B6Z4</accession>
<feature type="compositionally biased region" description="Low complexity" evidence="1">
    <location>
        <begin position="249"/>
        <end position="268"/>
    </location>
</feature>
<evidence type="ECO:0000313" key="2">
    <source>
        <dbReference type="EMBL" id="ORA38090.1"/>
    </source>
</evidence>
<name>A0A1X0B6Z4_9MYCO</name>
<dbReference type="OrthoDB" id="4747530at2"/>